<evidence type="ECO:0000313" key="2">
    <source>
        <dbReference type="Proteomes" id="UP000499080"/>
    </source>
</evidence>
<accession>A0A4Y2I810</accession>
<name>A0A4Y2I810_ARAVE</name>
<proteinExistence type="predicted"/>
<dbReference type="EMBL" id="BGPR01105539">
    <property type="protein sequence ID" value="GBM73399.1"/>
    <property type="molecule type" value="Genomic_DNA"/>
</dbReference>
<evidence type="ECO:0000313" key="1">
    <source>
        <dbReference type="EMBL" id="GBM73399.1"/>
    </source>
</evidence>
<gene>
    <name evidence="1" type="ORF">AVEN_29270_1</name>
</gene>
<reference evidence="1 2" key="1">
    <citation type="journal article" date="2019" name="Sci. Rep.">
        <title>Orb-weaving spider Araneus ventricosus genome elucidates the spidroin gene catalogue.</title>
        <authorList>
            <person name="Kono N."/>
            <person name="Nakamura H."/>
            <person name="Ohtoshi R."/>
            <person name="Moran D.A.P."/>
            <person name="Shinohara A."/>
            <person name="Yoshida Y."/>
            <person name="Fujiwara M."/>
            <person name="Mori M."/>
            <person name="Tomita M."/>
            <person name="Arakawa K."/>
        </authorList>
    </citation>
    <scope>NUCLEOTIDE SEQUENCE [LARGE SCALE GENOMIC DNA]</scope>
</reference>
<organism evidence="1 2">
    <name type="scientific">Araneus ventricosus</name>
    <name type="common">Orbweaver spider</name>
    <name type="synonym">Epeira ventricosa</name>
    <dbReference type="NCBI Taxonomy" id="182803"/>
    <lineage>
        <taxon>Eukaryota</taxon>
        <taxon>Metazoa</taxon>
        <taxon>Ecdysozoa</taxon>
        <taxon>Arthropoda</taxon>
        <taxon>Chelicerata</taxon>
        <taxon>Arachnida</taxon>
        <taxon>Araneae</taxon>
        <taxon>Araneomorphae</taxon>
        <taxon>Entelegynae</taxon>
        <taxon>Araneoidea</taxon>
        <taxon>Araneidae</taxon>
        <taxon>Araneus</taxon>
    </lineage>
</organism>
<comment type="caution">
    <text evidence="1">The sequence shown here is derived from an EMBL/GenBank/DDBJ whole genome shotgun (WGS) entry which is preliminary data.</text>
</comment>
<sequence>MVIERIVLYGASAWAKRITSRQKRQLSSIQRRFLLNITGAYSTTSTAALQVIEGIMPLPIKAEMESVLLRYKGVEIRKKGELGRMKQKAKWFFGRNQERK</sequence>
<dbReference type="Proteomes" id="UP000499080">
    <property type="component" value="Unassembled WGS sequence"/>
</dbReference>
<dbReference type="AlphaFoldDB" id="A0A4Y2I810"/>
<keyword evidence="2" id="KW-1185">Reference proteome</keyword>
<protein>
    <submittedName>
        <fullName evidence="1">Uncharacterized protein</fullName>
    </submittedName>
</protein>
<dbReference type="OrthoDB" id="6624721at2759"/>